<protein>
    <submittedName>
        <fullName evidence="1">Uncharacterized protein</fullName>
    </submittedName>
</protein>
<keyword evidence="2" id="KW-1185">Reference proteome</keyword>
<name>A0AAE0DD48_COLKA</name>
<reference evidence="1" key="1">
    <citation type="submission" date="2023-02" db="EMBL/GenBank/DDBJ databases">
        <title>Colletotrichum kahawae CIFC_Que2 genome sequencing and assembly.</title>
        <authorList>
            <person name="Baroncelli R."/>
        </authorList>
    </citation>
    <scope>NUCLEOTIDE SEQUENCE</scope>
    <source>
        <strain evidence="1">CIFC_Que2</strain>
    </source>
</reference>
<evidence type="ECO:0000313" key="2">
    <source>
        <dbReference type="Proteomes" id="UP001281614"/>
    </source>
</evidence>
<proteinExistence type="predicted"/>
<dbReference type="EMBL" id="VYYT01000020">
    <property type="protein sequence ID" value="KAK2777332.1"/>
    <property type="molecule type" value="Genomic_DNA"/>
</dbReference>
<comment type="caution">
    <text evidence="1">The sequence shown here is derived from an EMBL/GenBank/DDBJ whole genome shotgun (WGS) entry which is preliminary data.</text>
</comment>
<sequence>MFNSGVVWGLYMELFHDSSISQEGGWLRKRLFPRWGSCRLTHETSGQDRKHEGFRLGLSSDIRKWRLHERTSLGRFSTLTWAARSIV</sequence>
<organism evidence="1 2">
    <name type="scientific">Colletotrichum kahawae</name>
    <name type="common">Coffee berry disease fungus</name>
    <dbReference type="NCBI Taxonomy" id="34407"/>
    <lineage>
        <taxon>Eukaryota</taxon>
        <taxon>Fungi</taxon>
        <taxon>Dikarya</taxon>
        <taxon>Ascomycota</taxon>
        <taxon>Pezizomycotina</taxon>
        <taxon>Sordariomycetes</taxon>
        <taxon>Hypocreomycetidae</taxon>
        <taxon>Glomerellales</taxon>
        <taxon>Glomerellaceae</taxon>
        <taxon>Colletotrichum</taxon>
        <taxon>Colletotrichum gloeosporioides species complex</taxon>
    </lineage>
</organism>
<accession>A0AAE0DD48</accession>
<evidence type="ECO:0000313" key="1">
    <source>
        <dbReference type="EMBL" id="KAK2777332.1"/>
    </source>
</evidence>
<gene>
    <name evidence="1" type="ORF">CKAH01_12156</name>
</gene>
<dbReference type="AlphaFoldDB" id="A0AAE0DD48"/>
<dbReference type="Proteomes" id="UP001281614">
    <property type="component" value="Unassembled WGS sequence"/>
</dbReference>